<dbReference type="SUPFAM" id="SSF55931">
    <property type="entry name" value="Glutamine synthetase/guanido kinase"/>
    <property type="match status" value="1"/>
</dbReference>
<accession>A0A1F7Y0J0</accession>
<name>A0A1F7Y0J0_9BACT</name>
<dbReference type="AlphaFoldDB" id="A0A1F7Y0J0"/>
<dbReference type="InterPro" id="IPR014746">
    <property type="entry name" value="Gln_synth/guanido_kin_cat_dom"/>
</dbReference>
<gene>
    <name evidence="1" type="ORF">A2863_02455</name>
</gene>
<reference evidence="1 2" key="1">
    <citation type="journal article" date="2016" name="Nat. Commun.">
        <title>Thousands of microbial genomes shed light on interconnected biogeochemical processes in an aquifer system.</title>
        <authorList>
            <person name="Anantharaman K."/>
            <person name="Brown C.T."/>
            <person name="Hug L.A."/>
            <person name="Sharon I."/>
            <person name="Castelle C.J."/>
            <person name="Probst A.J."/>
            <person name="Thomas B.C."/>
            <person name="Singh A."/>
            <person name="Wilkins M.J."/>
            <person name="Karaoz U."/>
            <person name="Brodie E.L."/>
            <person name="Williams K.H."/>
            <person name="Hubbard S.S."/>
            <person name="Banfield J.F."/>
        </authorList>
    </citation>
    <scope>NUCLEOTIDE SEQUENCE [LARGE SCALE GENOMIC DNA]</scope>
</reference>
<sequence>MAKELLEQVLGNEGHGHKDMAGIIINLDQFKTELEEYGCRLDIDPTKEGGFIFANGGNPIAYIRSPYWRTEVNDPDLRVTDIRPVFIQPKESSNLEEIQTGAEFEMFAWDPIKSEAAPIMAHDSPFPYWLEKRNNGNGFIEEDTIFPELDEHAKKIGFSDEFIKSCIELNFHHSSDPIETAMSMARALKTLAQGVEQQGWLLIPTASFPSKPLCPDDTNQNPYVQRIAMDYMGWENVRHFIGSSWQVHVEMVDLESALKAINLYQQISPLLYGLSLAGPFAHGQVNPNLKDIYLEDENNQERLSDTQTYEALDNNNWLSIRLPARWRGSPSGGVYIIPAPEDQESFCALAELGLKDNNHDSTGNIPSPARAMGHHRDRIRVDIPNNGTLEISNQDTYGGNILKLAANQEFTRVLIWKLQVYAKEGKLNELTQAYPTLFSYPVTPESLRQTHLDSIEIAKKGMDSDIYGADGKKYYARNLFNRLLEFVNEPLFIPDEVINFQGLPPGVNTELYNSSLNPEDIFEIYHDSQGITSTRGFYKSGFGTLSHWLKRRAKELMSQDLSSEEAIKDCMNDLGLSYHEHLAKINGQDIINLFS</sequence>
<dbReference type="EMBL" id="MGGF01000074">
    <property type="protein sequence ID" value="OGM20035.1"/>
    <property type="molecule type" value="Genomic_DNA"/>
</dbReference>
<evidence type="ECO:0000313" key="1">
    <source>
        <dbReference type="EMBL" id="OGM20035.1"/>
    </source>
</evidence>
<evidence type="ECO:0000313" key="2">
    <source>
        <dbReference type="Proteomes" id="UP000178750"/>
    </source>
</evidence>
<dbReference type="Proteomes" id="UP000178750">
    <property type="component" value="Unassembled WGS sequence"/>
</dbReference>
<dbReference type="GO" id="GO:0003824">
    <property type="term" value="F:catalytic activity"/>
    <property type="evidence" value="ECO:0007669"/>
    <property type="project" value="InterPro"/>
</dbReference>
<comment type="caution">
    <text evidence="1">The sequence shown here is derived from an EMBL/GenBank/DDBJ whole genome shotgun (WGS) entry which is preliminary data.</text>
</comment>
<dbReference type="Gene3D" id="3.30.590.20">
    <property type="match status" value="1"/>
</dbReference>
<protein>
    <recommendedName>
        <fullName evidence="3">Glutamate--cysteine ligase</fullName>
    </recommendedName>
</protein>
<organism evidence="1 2">
    <name type="scientific">Candidatus Woesebacteria bacterium RIFCSPHIGHO2_01_FULL_38_9b</name>
    <dbReference type="NCBI Taxonomy" id="1802493"/>
    <lineage>
        <taxon>Bacteria</taxon>
        <taxon>Candidatus Woeseibacteriota</taxon>
    </lineage>
</organism>
<proteinExistence type="predicted"/>
<evidence type="ECO:0008006" key="3">
    <source>
        <dbReference type="Google" id="ProtNLM"/>
    </source>
</evidence>